<dbReference type="PIRSF" id="PIRSF020623">
    <property type="entry name" value="PaaX"/>
    <property type="match status" value="1"/>
</dbReference>
<feature type="domain" description="Transcriptional repressor PaaX-like N-terminal" evidence="1">
    <location>
        <begin position="2"/>
        <end position="65"/>
    </location>
</feature>
<dbReference type="Pfam" id="PF07848">
    <property type="entry name" value="PaaX"/>
    <property type="match status" value="1"/>
</dbReference>
<evidence type="ECO:0000259" key="1">
    <source>
        <dbReference type="Pfam" id="PF07848"/>
    </source>
</evidence>
<evidence type="ECO:0000259" key="2">
    <source>
        <dbReference type="Pfam" id="PF08223"/>
    </source>
</evidence>
<dbReference type="InterPro" id="IPR048846">
    <property type="entry name" value="PaaX-like_central"/>
</dbReference>
<sequence>MLLTVLGEYVLPRGEGVWQETLVEALGALDYKMHAARQALARSVGQGWLTAERHGRRSRVTLTDSTAAMLQTGTERIYAFGEPWAWDGRWLLVVLRVPEQRREVRHQVRTRLAWAGFGSLGGGLWISPHIDRESELRDLQGDDSVAELQTFRAEMGNVGDPQQVVTGAWDLDGLHAGYRQFIDRFARSRPQSPAGLFAAQTMLVHEWRKFPFLDPGLPEELLPAKWPRERALEVFRERHDSWHAGAQEYFDALETERLAA</sequence>
<feature type="domain" description="Transcriptional repressor PaaX-like central Cas2-like" evidence="3">
    <location>
        <begin position="85"/>
        <end position="165"/>
    </location>
</feature>
<dbReference type="Gene3D" id="1.10.10.10">
    <property type="entry name" value="Winged helix-like DNA-binding domain superfamily/Winged helix DNA-binding domain"/>
    <property type="match status" value="1"/>
</dbReference>
<dbReference type="AlphaFoldDB" id="A0AAU7B116"/>
<dbReference type="Pfam" id="PF08223">
    <property type="entry name" value="PaaX_C"/>
    <property type="match status" value="1"/>
</dbReference>
<dbReference type="PANTHER" id="PTHR30319:SF1">
    <property type="entry name" value="TRANSCRIPTIONAL REPRESSOR PAAX"/>
    <property type="match status" value="1"/>
</dbReference>
<proteinExistence type="predicted"/>
<evidence type="ECO:0000313" key="4">
    <source>
        <dbReference type="EMBL" id="XAY07412.1"/>
    </source>
</evidence>
<dbReference type="GO" id="GO:0006351">
    <property type="term" value="P:DNA-templated transcription"/>
    <property type="evidence" value="ECO:0007669"/>
    <property type="project" value="InterPro"/>
</dbReference>
<protein>
    <submittedName>
        <fullName evidence="4">Transcriptional repressor PaaX</fullName>
    </submittedName>
</protein>
<dbReference type="Gene3D" id="3.30.70.2650">
    <property type="match status" value="1"/>
</dbReference>
<organism evidence="4">
    <name type="scientific">Paraconexibacter sp. AEG42_29</name>
    <dbReference type="NCBI Taxonomy" id="2997339"/>
    <lineage>
        <taxon>Bacteria</taxon>
        <taxon>Bacillati</taxon>
        <taxon>Actinomycetota</taxon>
        <taxon>Thermoleophilia</taxon>
        <taxon>Solirubrobacterales</taxon>
        <taxon>Paraconexibacteraceae</taxon>
        <taxon>Paraconexibacter</taxon>
    </lineage>
</organism>
<dbReference type="InterPro" id="IPR013225">
    <property type="entry name" value="PaaX_C"/>
</dbReference>
<dbReference type="PANTHER" id="PTHR30319">
    <property type="entry name" value="PHENYLACETIC ACID REGULATOR-RELATED TRANSCRIPTIONAL REPRESSOR"/>
    <property type="match status" value="1"/>
</dbReference>
<dbReference type="EMBL" id="CP114014">
    <property type="protein sequence ID" value="XAY07412.1"/>
    <property type="molecule type" value="Genomic_DNA"/>
</dbReference>
<gene>
    <name evidence="4" type="primary">paaX</name>
    <name evidence="4" type="ORF">DSM112329_04293</name>
</gene>
<dbReference type="Gene3D" id="1.20.58.1460">
    <property type="match status" value="1"/>
</dbReference>
<reference evidence="4" key="1">
    <citation type="submission" date="2022-12" db="EMBL/GenBank/DDBJ databases">
        <title>Paraconexibacter alkalitolerans sp. nov. and Baekduia alba sp. nov., isolated from soil and emended description of the genera Paraconexibacter (Chun et al., 2020) and Baekduia (An et al., 2020).</title>
        <authorList>
            <person name="Vieira S."/>
            <person name="Huber K.J."/>
            <person name="Geppert A."/>
            <person name="Wolf J."/>
            <person name="Neumann-Schaal M."/>
            <person name="Muesken M."/>
            <person name="Overmann J."/>
        </authorList>
    </citation>
    <scope>NUCLEOTIDE SEQUENCE</scope>
    <source>
        <strain evidence="4">AEG42_29</strain>
    </source>
</reference>
<dbReference type="InterPro" id="IPR036388">
    <property type="entry name" value="WH-like_DNA-bd_sf"/>
</dbReference>
<feature type="domain" description="Transcriptional repressor PaaX-like C-terminal" evidence="2">
    <location>
        <begin position="169"/>
        <end position="251"/>
    </location>
</feature>
<dbReference type="InterPro" id="IPR012906">
    <property type="entry name" value="PaaX-like_N"/>
</dbReference>
<dbReference type="Pfam" id="PF20803">
    <property type="entry name" value="PaaX_M"/>
    <property type="match status" value="1"/>
</dbReference>
<accession>A0AAU7B116</accession>
<dbReference type="InterPro" id="IPR011965">
    <property type="entry name" value="PaaX_trns_reg"/>
</dbReference>
<evidence type="ECO:0000259" key="3">
    <source>
        <dbReference type="Pfam" id="PF20803"/>
    </source>
</evidence>
<name>A0AAU7B116_9ACTN</name>
<dbReference type="KEGG" id="parq:DSM112329_04293"/>